<evidence type="ECO:0000256" key="9">
    <source>
        <dbReference type="SAM" id="Phobius"/>
    </source>
</evidence>
<evidence type="ECO:0000256" key="5">
    <source>
        <dbReference type="ARBA" id="ARBA00022807"/>
    </source>
</evidence>
<keyword evidence="7 9" id="KW-1133">Transmembrane helix</keyword>
<protein>
    <recommendedName>
        <fullName evidence="15">ABC transporter ATP-binding protein</fullName>
    </recommendedName>
</protein>
<comment type="subcellular location">
    <subcellularLocation>
        <location evidence="1">Cell membrane</location>
        <topology evidence="1">Multi-pass membrane protein</topology>
    </subcellularLocation>
</comment>
<evidence type="ECO:0000259" key="10">
    <source>
        <dbReference type="PROSITE" id="PS50893"/>
    </source>
</evidence>
<dbReference type="Pfam" id="PF03412">
    <property type="entry name" value="Peptidase_C39"/>
    <property type="match status" value="1"/>
</dbReference>
<feature type="domain" description="Peptidase C39" evidence="12">
    <location>
        <begin position="62"/>
        <end position="189"/>
    </location>
</feature>
<keyword evidence="4" id="KW-0378">Hydrolase</keyword>
<sequence>MRVDLRSDRQSVLLQLRGLLPALEVAGLRQAVVRIGARLVLGRAHPFPRSSSVKWQRYHTHQSGDTDCGPACVRAVLMRHGAVVDEVILRESTGLGERGSNLLRLQHVLRGYGVDSELLRLDTDQLRQAVGLAGPAIILLAEDGHRHFVVVHEATESGHFIIGDPLLHRPMRLEPDVLTEVFHGEALVTDRPHTRLRRGVRLRSLPGHGLVWQTVRAHWGRLSLILLATAIVALVALLNSLFVQLAVDRVLRDGSSRALAVMSAEFLGIAVAASGVQYLRGRAIVALSQSLQRQLSERYLHKLLRLPIDYFKSRRAGDLVSRIDDVQEIQGLVTAATVRAAIDICVVLSVGGYLLMTGPILFLLLIPPAAVNVVSSILLYPHIRNAAEEALQRDATLKSETLNFLRGHTELIGYGKRNYAFARMSRALRRRIESETRLGRLENLNSVIKTASQTVFTVVAAWAGLNRMLSGSLTVGEVFGFLTMAGYFLGSMESVAAFQITVQRTSAALGRYRDVVLQREDARLALPAEQTDSPLEPADIAVRSLRFRHPGARHDTLTGIDLDVPYGQSMLLRGGNGSGKSTLLALLAGMHPGYTGSVTLGGAEISRIGTDALPRHVLYVPENPILLPASVRENLTLGAPHSTQDILRACSIACFQDVLDTLPEGLDEPVRETGAGLSRGQIQRLSIARAVLHAPRVYLFDETFSGIDRETFARIWEGLRSVKGTKIVVSHGHVQDAVFDLELSLDPSTGLCTQRPESPQLR</sequence>
<keyword evidence="8 9" id="KW-0472">Membrane</keyword>
<dbReference type="PANTHER" id="PTHR43394">
    <property type="entry name" value="ATP-DEPENDENT PERMEASE MDL1, MITOCHONDRIAL"/>
    <property type="match status" value="1"/>
</dbReference>
<dbReference type="GO" id="GO:0006508">
    <property type="term" value="P:proteolysis"/>
    <property type="evidence" value="ECO:0007669"/>
    <property type="project" value="InterPro"/>
</dbReference>
<dbReference type="SMART" id="SM00382">
    <property type="entry name" value="AAA"/>
    <property type="match status" value="1"/>
</dbReference>
<organism evidence="13 14">
    <name type="scientific">Streptomyces pluripotens</name>
    <dbReference type="NCBI Taxonomy" id="1355015"/>
    <lineage>
        <taxon>Bacteria</taxon>
        <taxon>Bacillati</taxon>
        <taxon>Actinomycetota</taxon>
        <taxon>Actinomycetes</taxon>
        <taxon>Kitasatosporales</taxon>
        <taxon>Streptomycetaceae</taxon>
        <taxon>Streptomyces</taxon>
    </lineage>
</organism>
<evidence type="ECO:0000256" key="4">
    <source>
        <dbReference type="ARBA" id="ARBA00022801"/>
    </source>
</evidence>
<name>A0A221NXD8_9ACTN</name>
<evidence type="ECO:0000313" key="14">
    <source>
        <dbReference type="Proteomes" id="UP000031501"/>
    </source>
</evidence>
<dbReference type="PROSITE" id="PS50929">
    <property type="entry name" value="ABC_TM1F"/>
    <property type="match status" value="1"/>
</dbReference>
<dbReference type="Gene3D" id="3.90.70.10">
    <property type="entry name" value="Cysteine proteinases"/>
    <property type="match status" value="1"/>
</dbReference>
<dbReference type="Gene3D" id="3.40.50.300">
    <property type="entry name" value="P-loop containing nucleotide triphosphate hydrolases"/>
    <property type="match status" value="1"/>
</dbReference>
<dbReference type="KEGG" id="splu:LK06_011155"/>
<dbReference type="Proteomes" id="UP000031501">
    <property type="component" value="Chromosome"/>
</dbReference>
<feature type="domain" description="ABC transporter" evidence="10">
    <location>
        <begin position="540"/>
        <end position="761"/>
    </location>
</feature>
<evidence type="ECO:0000256" key="3">
    <source>
        <dbReference type="ARBA" id="ARBA00022741"/>
    </source>
</evidence>
<dbReference type="GO" id="GO:0005886">
    <property type="term" value="C:plasma membrane"/>
    <property type="evidence" value="ECO:0007669"/>
    <property type="project" value="UniProtKB-SubCell"/>
</dbReference>
<dbReference type="PROSITE" id="PS50990">
    <property type="entry name" value="PEPTIDASE_C39"/>
    <property type="match status" value="1"/>
</dbReference>
<dbReference type="SUPFAM" id="SSF52540">
    <property type="entry name" value="P-loop containing nucleoside triphosphate hydrolases"/>
    <property type="match status" value="1"/>
</dbReference>
<evidence type="ECO:0008006" key="15">
    <source>
        <dbReference type="Google" id="ProtNLM"/>
    </source>
</evidence>
<dbReference type="GO" id="GO:0015421">
    <property type="term" value="F:ABC-type oligopeptide transporter activity"/>
    <property type="evidence" value="ECO:0007669"/>
    <property type="project" value="TreeGrafter"/>
</dbReference>
<dbReference type="EMBL" id="CP022433">
    <property type="protein sequence ID" value="ASN24683.1"/>
    <property type="molecule type" value="Genomic_DNA"/>
</dbReference>
<dbReference type="CDD" id="cd18570">
    <property type="entry name" value="ABC_6TM_PCAT1_LagD_like"/>
    <property type="match status" value="1"/>
</dbReference>
<accession>A0A221NXD8</accession>
<dbReference type="InterPro" id="IPR027417">
    <property type="entry name" value="P-loop_NTPase"/>
</dbReference>
<evidence type="ECO:0000256" key="1">
    <source>
        <dbReference type="ARBA" id="ARBA00004651"/>
    </source>
</evidence>
<dbReference type="Pfam" id="PF00005">
    <property type="entry name" value="ABC_tran"/>
    <property type="match status" value="1"/>
</dbReference>
<dbReference type="GO" id="GO:0008234">
    <property type="term" value="F:cysteine-type peptidase activity"/>
    <property type="evidence" value="ECO:0007669"/>
    <property type="project" value="UniProtKB-KW"/>
</dbReference>
<evidence type="ECO:0000256" key="8">
    <source>
        <dbReference type="ARBA" id="ARBA00023136"/>
    </source>
</evidence>
<dbReference type="PROSITE" id="PS50893">
    <property type="entry name" value="ABC_TRANSPORTER_2"/>
    <property type="match status" value="1"/>
</dbReference>
<feature type="transmembrane region" description="Helical" evidence="9">
    <location>
        <begin position="224"/>
        <end position="247"/>
    </location>
</feature>
<dbReference type="AlphaFoldDB" id="A0A221NXD8"/>
<dbReference type="InterPro" id="IPR003593">
    <property type="entry name" value="AAA+_ATPase"/>
</dbReference>
<feature type="transmembrane region" description="Helical" evidence="9">
    <location>
        <begin position="259"/>
        <end position="279"/>
    </location>
</feature>
<dbReference type="Gene3D" id="1.20.1560.10">
    <property type="entry name" value="ABC transporter type 1, transmembrane domain"/>
    <property type="match status" value="1"/>
</dbReference>
<feature type="domain" description="ABC transmembrane type-1" evidence="11">
    <location>
        <begin position="224"/>
        <end position="504"/>
    </location>
</feature>
<dbReference type="InterPro" id="IPR039421">
    <property type="entry name" value="Type_1_exporter"/>
</dbReference>
<gene>
    <name evidence="13" type="ORF">LK07_12275</name>
</gene>
<keyword evidence="3" id="KW-0547">Nucleotide-binding</keyword>
<evidence type="ECO:0000256" key="6">
    <source>
        <dbReference type="ARBA" id="ARBA00022840"/>
    </source>
</evidence>
<proteinExistence type="predicted"/>
<evidence type="ECO:0000313" key="13">
    <source>
        <dbReference type="EMBL" id="ASN24683.1"/>
    </source>
</evidence>
<reference evidence="13 14" key="1">
    <citation type="submission" date="2017-07" db="EMBL/GenBank/DDBJ databases">
        <title>Genome sequence of Streptomyces pluripotens MUSC 137T.</title>
        <authorList>
            <person name="Ser H.-L."/>
            <person name="Lee L.-H."/>
        </authorList>
    </citation>
    <scope>NUCLEOTIDE SEQUENCE [LARGE SCALE GENOMIC DNA]</scope>
    <source>
        <strain evidence="13 14">MUSC 137</strain>
    </source>
</reference>
<dbReference type="GO" id="GO:0016887">
    <property type="term" value="F:ATP hydrolysis activity"/>
    <property type="evidence" value="ECO:0007669"/>
    <property type="project" value="InterPro"/>
</dbReference>
<evidence type="ECO:0000256" key="2">
    <source>
        <dbReference type="ARBA" id="ARBA00022692"/>
    </source>
</evidence>
<keyword evidence="5" id="KW-0788">Thiol protease</keyword>
<dbReference type="SUPFAM" id="SSF90123">
    <property type="entry name" value="ABC transporter transmembrane region"/>
    <property type="match status" value="1"/>
</dbReference>
<dbReference type="InterPro" id="IPR003439">
    <property type="entry name" value="ABC_transporter-like_ATP-bd"/>
</dbReference>
<keyword evidence="6" id="KW-0067">ATP-binding</keyword>
<dbReference type="InterPro" id="IPR036640">
    <property type="entry name" value="ABC1_TM_sf"/>
</dbReference>
<dbReference type="GO" id="GO:0005524">
    <property type="term" value="F:ATP binding"/>
    <property type="evidence" value="ECO:0007669"/>
    <property type="project" value="UniProtKB-KW"/>
</dbReference>
<dbReference type="Pfam" id="PF00664">
    <property type="entry name" value="ABC_membrane"/>
    <property type="match status" value="1"/>
</dbReference>
<dbReference type="PANTHER" id="PTHR43394:SF1">
    <property type="entry name" value="ATP-BINDING CASSETTE SUB-FAMILY B MEMBER 10, MITOCHONDRIAL"/>
    <property type="match status" value="1"/>
</dbReference>
<evidence type="ECO:0000256" key="7">
    <source>
        <dbReference type="ARBA" id="ARBA00022989"/>
    </source>
</evidence>
<keyword evidence="14" id="KW-1185">Reference proteome</keyword>
<keyword evidence="5" id="KW-0645">Protease</keyword>
<evidence type="ECO:0000259" key="12">
    <source>
        <dbReference type="PROSITE" id="PS50990"/>
    </source>
</evidence>
<dbReference type="InterPro" id="IPR011527">
    <property type="entry name" value="ABC1_TM_dom"/>
</dbReference>
<dbReference type="InterPro" id="IPR005074">
    <property type="entry name" value="Peptidase_C39"/>
</dbReference>
<keyword evidence="2 9" id="KW-0812">Transmembrane</keyword>
<evidence type="ECO:0000259" key="11">
    <source>
        <dbReference type="PROSITE" id="PS50929"/>
    </source>
</evidence>
<dbReference type="STRING" id="1355015.LK06_011155"/>